<proteinExistence type="predicted"/>
<reference evidence="1" key="1">
    <citation type="journal article" date="2014" name="Front. Microbiol.">
        <title>High frequency of phylogenetically diverse reductive dehalogenase-homologous genes in deep subseafloor sedimentary metagenomes.</title>
        <authorList>
            <person name="Kawai M."/>
            <person name="Futagami T."/>
            <person name="Toyoda A."/>
            <person name="Takaki Y."/>
            <person name="Nishi S."/>
            <person name="Hori S."/>
            <person name="Arai W."/>
            <person name="Tsubouchi T."/>
            <person name="Morono Y."/>
            <person name="Uchiyama I."/>
            <person name="Ito T."/>
            <person name="Fujiyama A."/>
            <person name="Inagaki F."/>
            <person name="Takami H."/>
        </authorList>
    </citation>
    <scope>NUCLEOTIDE SEQUENCE</scope>
    <source>
        <strain evidence="1">Expedition CK06-06</strain>
    </source>
</reference>
<comment type="caution">
    <text evidence="1">The sequence shown here is derived from an EMBL/GenBank/DDBJ whole genome shotgun (WGS) entry which is preliminary data.</text>
</comment>
<feature type="non-terminal residue" evidence="1">
    <location>
        <position position="44"/>
    </location>
</feature>
<dbReference type="AlphaFoldDB" id="X1EIZ7"/>
<accession>X1EIZ7</accession>
<organism evidence="1">
    <name type="scientific">marine sediment metagenome</name>
    <dbReference type="NCBI Taxonomy" id="412755"/>
    <lineage>
        <taxon>unclassified sequences</taxon>
        <taxon>metagenomes</taxon>
        <taxon>ecological metagenomes</taxon>
    </lineage>
</organism>
<name>X1EIZ7_9ZZZZ</name>
<evidence type="ECO:0000313" key="1">
    <source>
        <dbReference type="EMBL" id="GAH08618.1"/>
    </source>
</evidence>
<protein>
    <submittedName>
        <fullName evidence="1">Uncharacterized protein</fullName>
    </submittedName>
</protein>
<dbReference type="EMBL" id="BART01029597">
    <property type="protein sequence ID" value="GAH08618.1"/>
    <property type="molecule type" value="Genomic_DNA"/>
</dbReference>
<gene>
    <name evidence="1" type="ORF">S01H4_51887</name>
</gene>
<sequence>MEHKEYRKLHAEWYDLASSGEDHHKEVEFLIRAIDASGQPILEL</sequence>